<dbReference type="STRING" id="1237149.C900_03621"/>
<accession>L8JP71</accession>
<feature type="signal peptide" evidence="6">
    <location>
        <begin position="1"/>
        <end position="23"/>
    </location>
</feature>
<evidence type="ECO:0000256" key="3">
    <source>
        <dbReference type="ARBA" id="ARBA00022746"/>
    </source>
</evidence>
<evidence type="ECO:0000256" key="4">
    <source>
        <dbReference type="ARBA" id="ARBA00023002"/>
    </source>
</evidence>
<dbReference type="Pfam" id="PF01593">
    <property type="entry name" value="Amino_oxidase"/>
    <property type="match status" value="1"/>
</dbReference>
<dbReference type="PROSITE" id="PS50035">
    <property type="entry name" value="PLD"/>
    <property type="match status" value="1"/>
</dbReference>
<protein>
    <submittedName>
        <fullName evidence="8">Phytoene dehydrogenase</fullName>
    </submittedName>
</protein>
<dbReference type="RefSeq" id="WP_009581004.1">
    <property type="nucleotide sequence ID" value="NZ_AMZN01000051.1"/>
</dbReference>
<evidence type="ECO:0000256" key="2">
    <source>
        <dbReference type="ARBA" id="ARBA00006046"/>
    </source>
</evidence>
<evidence type="ECO:0000256" key="1">
    <source>
        <dbReference type="ARBA" id="ARBA00004829"/>
    </source>
</evidence>
<dbReference type="PATRIC" id="fig|1237149.3.peg.3382"/>
<evidence type="ECO:0000313" key="8">
    <source>
        <dbReference type="EMBL" id="ELR70640.1"/>
    </source>
</evidence>
<feature type="domain" description="PLD phosphodiesterase" evidence="7">
    <location>
        <begin position="251"/>
        <end position="282"/>
    </location>
</feature>
<comment type="similarity">
    <text evidence="2 5">Belongs to the carotenoid/retinoid oxidoreductase family.</text>
</comment>
<dbReference type="PRINTS" id="PR00419">
    <property type="entry name" value="ADXRDTASE"/>
</dbReference>
<keyword evidence="3 5" id="KW-0125">Carotenoid biosynthesis</keyword>
<dbReference type="InterPro" id="IPR014105">
    <property type="entry name" value="Carotenoid/retinoid_OxRdtase"/>
</dbReference>
<dbReference type="Gene3D" id="3.50.50.60">
    <property type="entry name" value="FAD/NAD(P)-binding domain"/>
    <property type="match status" value="2"/>
</dbReference>
<name>L8JP71_9BACT</name>
<dbReference type="EMBL" id="AMZN01000051">
    <property type="protein sequence ID" value="ELR70640.1"/>
    <property type="molecule type" value="Genomic_DNA"/>
</dbReference>
<dbReference type="PANTHER" id="PTHR43734">
    <property type="entry name" value="PHYTOENE DESATURASE"/>
    <property type="match status" value="1"/>
</dbReference>
<gene>
    <name evidence="8" type="ORF">C900_03621</name>
</gene>
<keyword evidence="4 5" id="KW-0560">Oxidoreductase</keyword>
<dbReference type="SUPFAM" id="SSF51905">
    <property type="entry name" value="FAD/NAD(P)-binding domain"/>
    <property type="match status" value="1"/>
</dbReference>
<dbReference type="GO" id="GO:0016117">
    <property type="term" value="P:carotenoid biosynthetic process"/>
    <property type="evidence" value="ECO:0007669"/>
    <property type="project" value="UniProtKB-KW"/>
</dbReference>
<dbReference type="PROSITE" id="PS51257">
    <property type="entry name" value="PROKAR_LIPOPROTEIN"/>
    <property type="match status" value="1"/>
</dbReference>
<evidence type="ECO:0000313" key="9">
    <source>
        <dbReference type="Proteomes" id="UP000011135"/>
    </source>
</evidence>
<keyword evidence="9" id="KW-1185">Reference proteome</keyword>
<dbReference type="OrthoDB" id="9774675at2"/>
<proteinExistence type="inferred from homology"/>
<dbReference type="InterPro" id="IPR036188">
    <property type="entry name" value="FAD/NAD-bd_sf"/>
</dbReference>
<keyword evidence="6" id="KW-0732">Signal</keyword>
<dbReference type="Proteomes" id="UP000011135">
    <property type="component" value="Unassembled WGS sequence"/>
</dbReference>
<dbReference type="NCBIfam" id="TIGR02734">
    <property type="entry name" value="crtI_fam"/>
    <property type="match status" value="1"/>
</dbReference>
<organism evidence="8 9">
    <name type="scientific">Fulvivirga imtechensis AK7</name>
    <dbReference type="NCBI Taxonomy" id="1237149"/>
    <lineage>
        <taxon>Bacteria</taxon>
        <taxon>Pseudomonadati</taxon>
        <taxon>Bacteroidota</taxon>
        <taxon>Cytophagia</taxon>
        <taxon>Cytophagales</taxon>
        <taxon>Fulvivirgaceae</taxon>
        <taxon>Fulvivirga</taxon>
    </lineage>
</organism>
<dbReference type="InterPro" id="IPR001736">
    <property type="entry name" value="PLipase_D/transphosphatidylase"/>
</dbReference>
<dbReference type="AlphaFoldDB" id="L8JP71"/>
<dbReference type="GO" id="GO:0006793">
    <property type="term" value="P:phosphorus metabolic process"/>
    <property type="evidence" value="ECO:0007669"/>
    <property type="project" value="UniProtKB-ARBA"/>
</dbReference>
<evidence type="ECO:0000259" key="7">
    <source>
        <dbReference type="PROSITE" id="PS50035"/>
    </source>
</evidence>
<dbReference type="PANTHER" id="PTHR43734:SF1">
    <property type="entry name" value="PHYTOENE DESATURASE"/>
    <property type="match status" value="1"/>
</dbReference>
<dbReference type="GO" id="GO:0016491">
    <property type="term" value="F:oxidoreductase activity"/>
    <property type="evidence" value="ECO:0007669"/>
    <property type="project" value="UniProtKB-KW"/>
</dbReference>
<reference evidence="8 9" key="1">
    <citation type="submission" date="2012-12" db="EMBL/GenBank/DDBJ databases">
        <title>Genome assembly of Fulvivirga imtechensis AK7.</title>
        <authorList>
            <person name="Nupur N."/>
            <person name="Khatri I."/>
            <person name="Kumar R."/>
            <person name="Subramanian S."/>
            <person name="Pinnaka A."/>
        </authorList>
    </citation>
    <scope>NUCLEOTIDE SEQUENCE [LARGE SCALE GENOMIC DNA]</scope>
    <source>
        <strain evidence="8 9">AK7</strain>
    </source>
</reference>
<dbReference type="InterPro" id="IPR002937">
    <property type="entry name" value="Amino_oxidase"/>
</dbReference>
<comment type="pathway">
    <text evidence="1 5">Carotenoid biosynthesis.</text>
</comment>
<evidence type="ECO:0000256" key="5">
    <source>
        <dbReference type="RuleBase" id="RU362075"/>
    </source>
</evidence>
<sequence length="491" mass="56027">MSKKKIAVIGAGFAGLSAACCLADAGFNVTVFEKNASPGGRARKFDVQGFTFDMGPSWYWMPDVFERFFNRFGKSTSDYYTLQRLNPSYKVFFKDESIDIPAALQDIYALFDTIEPGSSTNLRQFLEEAAYKYEVGINDLVYKPGRSVTEFLDMRLMHGIFRLHVFNSIANYIRKYFSHPKLIQLLEFPILFLGAMPRKTPALYSLMNYADMALGTWYPEGGMHKIVEAMETLALSLGVRFEYNAAVSAIEVKENHAKGVVVDNTLIEHDIIIGGADYHHIEQHLLPEKYRKYDQKYWDKRALAPSSLIFYLGVDKKISHLLHHNLFFDEDFEQHAQEIYEQPGWPQKPLFYVCCTSKTDPGCAPEGMENLFVLIPVAPGLEDRMEIRERYYDLVMDRIEKLTGEALKEHIVYKRSYAHNDFIEDYNAFRGNAYGLANTLRQTAILKPSIHNRKVRNLFYTGQLTVPGPGVPPSIISGQVVAGEVIGRYEI</sequence>
<feature type="chain" id="PRO_5003993351" evidence="6">
    <location>
        <begin position="24"/>
        <end position="491"/>
    </location>
</feature>
<dbReference type="eggNOG" id="COG1233">
    <property type="taxonomic scope" value="Bacteria"/>
</dbReference>
<evidence type="ECO:0000256" key="6">
    <source>
        <dbReference type="SAM" id="SignalP"/>
    </source>
</evidence>
<comment type="caution">
    <text evidence="8">The sequence shown here is derived from an EMBL/GenBank/DDBJ whole genome shotgun (WGS) entry which is preliminary data.</text>
</comment>